<reference evidence="1 2" key="1">
    <citation type="submission" date="2015-02" db="EMBL/GenBank/DDBJ databases">
        <title>Single-cell genomics of uncultivated deep-branching MTB reveals a conserved set of magnetosome genes.</title>
        <authorList>
            <person name="Kolinko S."/>
            <person name="Richter M."/>
            <person name="Glockner F.O."/>
            <person name="Brachmann A."/>
            <person name="Schuler D."/>
        </authorList>
    </citation>
    <scope>NUCLEOTIDE SEQUENCE [LARGE SCALE GENOMIC DNA]</scope>
    <source>
        <strain evidence="1">SKK-01</strain>
    </source>
</reference>
<name>A0A0F0CJ87_9BACT</name>
<sequence>MIQARRLFRQYHQHILLFLYRDPLPLRHDATHRQLSQYYSENSCSLLTALSFFHIFLNTLLLCHARNKSCVPHYLEHLS</sequence>
<evidence type="ECO:0000313" key="2">
    <source>
        <dbReference type="Proteomes" id="UP000033428"/>
    </source>
</evidence>
<evidence type="ECO:0000313" key="1">
    <source>
        <dbReference type="EMBL" id="KJJ83363.1"/>
    </source>
</evidence>
<dbReference type="Proteomes" id="UP000033428">
    <property type="component" value="Unassembled WGS sequence"/>
</dbReference>
<accession>A0A0F0CJ87</accession>
<gene>
    <name evidence="1" type="ORF">OMAG_002769</name>
</gene>
<protein>
    <submittedName>
        <fullName evidence="1">Uncharacterized protein</fullName>
    </submittedName>
</protein>
<dbReference type="EMBL" id="JYNY01000611">
    <property type="protein sequence ID" value="KJJ83363.1"/>
    <property type="molecule type" value="Genomic_DNA"/>
</dbReference>
<comment type="caution">
    <text evidence="1">The sequence shown here is derived from an EMBL/GenBank/DDBJ whole genome shotgun (WGS) entry which is preliminary data.</text>
</comment>
<organism evidence="1 2">
    <name type="scientific">Candidatus Omnitrophus magneticus</name>
    <dbReference type="NCBI Taxonomy" id="1609969"/>
    <lineage>
        <taxon>Bacteria</taxon>
        <taxon>Pseudomonadati</taxon>
        <taxon>Candidatus Omnitrophota</taxon>
        <taxon>Candidatus Omnitrophus</taxon>
    </lineage>
</organism>
<keyword evidence="2" id="KW-1185">Reference proteome</keyword>
<proteinExistence type="predicted"/>
<dbReference type="AlphaFoldDB" id="A0A0F0CJ87"/>